<dbReference type="Proteomes" id="UP000663844">
    <property type="component" value="Unassembled WGS sequence"/>
</dbReference>
<evidence type="ECO:0000313" key="3">
    <source>
        <dbReference type="EMBL" id="CAF3681670.1"/>
    </source>
</evidence>
<organism evidence="2 4">
    <name type="scientific">Adineta steineri</name>
    <dbReference type="NCBI Taxonomy" id="433720"/>
    <lineage>
        <taxon>Eukaryota</taxon>
        <taxon>Metazoa</taxon>
        <taxon>Spiralia</taxon>
        <taxon>Gnathifera</taxon>
        <taxon>Rotifera</taxon>
        <taxon>Eurotatoria</taxon>
        <taxon>Bdelloidea</taxon>
        <taxon>Adinetida</taxon>
        <taxon>Adinetidae</taxon>
        <taxon>Adineta</taxon>
    </lineage>
</organism>
<dbReference type="AlphaFoldDB" id="A0A814QSP7"/>
<feature type="compositionally biased region" description="Basic residues" evidence="1">
    <location>
        <begin position="168"/>
        <end position="178"/>
    </location>
</feature>
<feature type="compositionally biased region" description="Polar residues" evidence="1">
    <location>
        <begin position="81"/>
        <end position="95"/>
    </location>
</feature>
<feature type="region of interest" description="Disordered" evidence="1">
    <location>
        <begin position="1"/>
        <end position="190"/>
    </location>
</feature>
<accession>A0A814QSP7</accession>
<protein>
    <submittedName>
        <fullName evidence="2">Uncharacterized protein</fullName>
    </submittedName>
</protein>
<dbReference type="EMBL" id="CAJNOG010000258">
    <property type="protein sequence ID" value="CAF1123802.1"/>
    <property type="molecule type" value="Genomic_DNA"/>
</dbReference>
<sequence length="205" mass="22811">MSYEEIDKSVYSNDVFTNGAKGRYSKAEHTSETSTKTGEKKKRAPKIPTSAVDDSAEHPYESAYTDEVVKTKKKSRKTHENSGIENEPEASQPTPSMDGEPVVKIKKKRAPKVEANIENIDPLPTDEVEPVKKKKSKAPKAVPTDGDFQTMDNPTMNELDPTAEMTPKVKKPKKHKSNKSIDPSIDTFDSNNYGDYTNAGIYLFI</sequence>
<dbReference type="EMBL" id="CAJOAZ010000601">
    <property type="protein sequence ID" value="CAF3681670.1"/>
    <property type="molecule type" value="Genomic_DNA"/>
</dbReference>
<reference evidence="2" key="1">
    <citation type="submission" date="2021-02" db="EMBL/GenBank/DDBJ databases">
        <authorList>
            <person name="Nowell W R."/>
        </authorList>
    </citation>
    <scope>NUCLEOTIDE SEQUENCE</scope>
</reference>
<comment type="caution">
    <text evidence="2">The sequence shown here is derived from an EMBL/GenBank/DDBJ whole genome shotgun (WGS) entry which is preliminary data.</text>
</comment>
<evidence type="ECO:0000256" key="1">
    <source>
        <dbReference type="SAM" id="MobiDB-lite"/>
    </source>
</evidence>
<dbReference type="Proteomes" id="UP000663845">
    <property type="component" value="Unassembled WGS sequence"/>
</dbReference>
<evidence type="ECO:0000313" key="4">
    <source>
        <dbReference type="Proteomes" id="UP000663845"/>
    </source>
</evidence>
<evidence type="ECO:0000313" key="2">
    <source>
        <dbReference type="EMBL" id="CAF1123802.1"/>
    </source>
</evidence>
<gene>
    <name evidence="2" type="ORF">JYZ213_LOCUS22630</name>
    <name evidence="3" type="ORF">OXD698_LOCUS10960</name>
</gene>
<name>A0A814QSP7_9BILA</name>
<proteinExistence type="predicted"/>